<dbReference type="EMBL" id="BAABFN010000004">
    <property type="protein sequence ID" value="GAA4310025.1"/>
    <property type="molecule type" value="Genomic_DNA"/>
</dbReference>
<comment type="caution">
    <text evidence="2">The sequence shown here is derived from an EMBL/GenBank/DDBJ whole genome shotgun (WGS) entry which is preliminary data.</text>
</comment>
<reference evidence="3" key="1">
    <citation type="journal article" date="2019" name="Int. J. Syst. Evol. Microbiol.">
        <title>The Global Catalogue of Microorganisms (GCM) 10K type strain sequencing project: providing services to taxonomists for standard genome sequencing and annotation.</title>
        <authorList>
            <consortium name="The Broad Institute Genomics Platform"/>
            <consortium name="The Broad Institute Genome Sequencing Center for Infectious Disease"/>
            <person name="Wu L."/>
            <person name="Ma J."/>
        </authorList>
    </citation>
    <scope>NUCLEOTIDE SEQUENCE [LARGE SCALE GENOMIC DNA]</scope>
    <source>
        <strain evidence="3">JCM 17664</strain>
    </source>
</reference>
<organism evidence="2 3">
    <name type="scientific">Compostibacter hankyongensis</name>
    <dbReference type="NCBI Taxonomy" id="1007089"/>
    <lineage>
        <taxon>Bacteria</taxon>
        <taxon>Pseudomonadati</taxon>
        <taxon>Bacteroidota</taxon>
        <taxon>Chitinophagia</taxon>
        <taxon>Chitinophagales</taxon>
        <taxon>Chitinophagaceae</taxon>
        <taxon>Compostibacter</taxon>
    </lineage>
</organism>
<evidence type="ECO:0000256" key="1">
    <source>
        <dbReference type="SAM" id="SignalP"/>
    </source>
</evidence>
<dbReference type="Proteomes" id="UP001501207">
    <property type="component" value="Unassembled WGS sequence"/>
</dbReference>
<gene>
    <name evidence="2" type="ORF">GCM10023143_18200</name>
</gene>
<sequence>MKQLRSFNRRSFPVILSVMAAGLLCLATACSKSDNDTPPPDDGNGSGNERYVLMTTSGPFGSSVEGGYFGTFDGLPSGNISNISKNSLQIAQAFGFRAYGSWFFNQYSTSGQEGLQKYTVSADGKISEAGFIPNAQPSYLVVDETHGFYLDPERGLLKIQTFNPNSMQRTGEIDLSSLKKDGIEYQVIGKHTLAAKEGKLYAGITYGTLAKQGYGDDVVDYVEFAVIDIASGKLEKTIKYDGLKNIGWGSSGNKMWTLGDDGALYFYATDLGNAFKSSSIIRIKKGETDFDHSWILKANDYQQKSTFATALVKDGKLYTEFASEPLAADFSNLQNIIWEYYVIDLATGERTKIKGMPKVFYAWGSNDAITEIDGKIYFWVSNPAEKYEGYYVLDKDDTAKPVFNVTDGGMIWGFVKLSGK</sequence>
<keyword evidence="1" id="KW-0732">Signal</keyword>
<name>A0ABP8FSU0_9BACT</name>
<protein>
    <recommendedName>
        <fullName evidence="4">DUF4374 domain-containing protein</fullName>
    </recommendedName>
</protein>
<proteinExistence type="predicted"/>
<evidence type="ECO:0000313" key="2">
    <source>
        <dbReference type="EMBL" id="GAA4310025.1"/>
    </source>
</evidence>
<keyword evidence="3" id="KW-1185">Reference proteome</keyword>
<feature type="chain" id="PRO_5046852505" description="DUF4374 domain-containing protein" evidence="1">
    <location>
        <begin position="21"/>
        <end position="420"/>
    </location>
</feature>
<accession>A0ABP8FSU0</accession>
<dbReference type="SUPFAM" id="SSF82171">
    <property type="entry name" value="DPP6 N-terminal domain-like"/>
    <property type="match status" value="1"/>
</dbReference>
<dbReference type="PROSITE" id="PS51257">
    <property type="entry name" value="PROKAR_LIPOPROTEIN"/>
    <property type="match status" value="1"/>
</dbReference>
<evidence type="ECO:0000313" key="3">
    <source>
        <dbReference type="Proteomes" id="UP001501207"/>
    </source>
</evidence>
<feature type="signal peptide" evidence="1">
    <location>
        <begin position="1"/>
        <end position="20"/>
    </location>
</feature>
<dbReference type="RefSeq" id="WP_344978425.1">
    <property type="nucleotide sequence ID" value="NZ_BAABFN010000004.1"/>
</dbReference>
<evidence type="ECO:0008006" key="4">
    <source>
        <dbReference type="Google" id="ProtNLM"/>
    </source>
</evidence>